<protein>
    <submittedName>
        <fullName evidence="2">Uncharacterized protein</fullName>
    </submittedName>
</protein>
<organism evidence="2 3">
    <name type="scientific">Fusarium fujikuroi</name>
    <name type="common">Bakanae and foot rot disease fungus</name>
    <name type="synonym">Gibberella fujikuroi</name>
    <dbReference type="NCBI Taxonomy" id="5127"/>
    <lineage>
        <taxon>Eukaryota</taxon>
        <taxon>Fungi</taxon>
        <taxon>Dikarya</taxon>
        <taxon>Ascomycota</taxon>
        <taxon>Pezizomycotina</taxon>
        <taxon>Sordariomycetes</taxon>
        <taxon>Hypocreomycetidae</taxon>
        <taxon>Hypocreales</taxon>
        <taxon>Nectriaceae</taxon>
        <taxon>Fusarium</taxon>
        <taxon>Fusarium fujikuroi species complex</taxon>
    </lineage>
</organism>
<feature type="region of interest" description="Disordered" evidence="1">
    <location>
        <begin position="148"/>
        <end position="174"/>
    </location>
</feature>
<dbReference type="Proteomes" id="UP000760494">
    <property type="component" value="Unassembled WGS sequence"/>
</dbReference>
<accession>A0A2H3SJA3</accession>
<evidence type="ECO:0000256" key="1">
    <source>
        <dbReference type="SAM" id="MobiDB-lite"/>
    </source>
</evidence>
<gene>
    <name evidence="2" type="ORF">C2S_7436</name>
</gene>
<sequence>MGPPKMEPLIHCPPSAAVFSAGIVDPISSQSQIQLFSKPASTLALLSFAFCRLSFSDSVKFLLFRETYSKETMNSSIGRLATDQPKLAATGGDEEGGCCLQQPPRLSRRLEDAKSPTRGLRGVSLHSKIKAVRSHVNGRTCKPLKNAIAKAESEVDDEENEDSEPPTKRRRVRK</sequence>
<comment type="caution">
    <text evidence="2">The sequence shown here is derived from an EMBL/GenBank/DDBJ whole genome shotgun (WGS) entry which is preliminary data.</text>
</comment>
<evidence type="ECO:0000313" key="2">
    <source>
        <dbReference type="EMBL" id="VTT69302.1"/>
    </source>
</evidence>
<name>A0A2H3SJA3_FUSFU</name>
<proteinExistence type="predicted"/>
<evidence type="ECO:0000313" key="3">
    <source>
        <dbReference type="Proteomes" id="UP000760494"/>
    </source>
</evidence>
<feature type="compositionally biased region" description="Acidic residues" evidence="1">
    <location>
        <begin position="154"/>
        <end position="164"/>
    </location>
</feature>
<dbReference type="EMBL" id="CABFJX010000246">
    <property type="protein sequence ID" value="VTT69302.1"/>
    <property type="molecule type" value="Genomic_DNA"/>
</dbReference>
<reference evidence="2" key="1">
    <citation type="submission" date="2019-05" db="EMBL/GenBank/DDBJ databases">
        <authorList>
            <person name="Piombo E."/>
        </authorList>
    </citation>
    <scope>NUCLEOTIDE SEQUENCE</scope>
    <source>
        <strain evidence="2">C2S</strain>
    </source>
</reference>
<dbReference type="AlphaFoldDB" id="A0A2H3SJA3"/>